<dbReference type="GO" id="GO:0005634">
    <property type="term" value="C:nucleus"/>
    <property type="evidence" value="ECO:0007669"/>
    <property type="project" value="TreeGrafter"/>
</dbReference>
<dbReference type="InterPro" id="IPR000719">
    <property type="entry name" value="Prot_kinase_dom"/>
</dbReference>
<dbReference type="SMART" id="SM00220">
    <property type="entry name" value="S_TKc"/>
    <property type="match status" value="1"/>
</dbReference>
<dbReference type="GO" id="GO:0004674">
    <property type="term" value="F:protein serine/threonine kinase activity"/>
    <property type="evidence" value="ECO:0007669"/>
    <property type="project" value="TreeGrafter"/>
</dbReference>
<dbReference type="GO" id="GO:0005737">
    <property type="term" value="C:cytoplasm"/>
    <property type="evidence" value="ECO:0007669"/>
    <property type="project" value="TreeGrafter"/>
</dbReference>
<dbReference type="PROSITE" id="PS50011">
    <property type="entry name" value="PROTEIN_KINASE_DOM"/>
    <property type="match status" value="1"/>
</dbReference>
<dbReference type="PANTHER" id="PTHR44167:SF18">
    <property type="entry name" value="PROTEIN KINASE DOMAIN-CONTAINING PROTEIN"/>
    <property type="match status" value="1"/>
</dbReference>
<proteinExistence type="predicted"/>
<accession>A0A8S1K6A3</accession>
<gene>
    <name evidence="2" type="ORF">PPRIM_AZ9-3.1.T0130413</name>
</gene>
<dbReference type="EMBL" id="CAJJDM010000010">
    <property type="protein sequence ID" value="CAD8049335.1"/>
    <property type="molecule type" value="Genomic_DNA"/>
</dbReference>
<dbReference type="PANTHER" id="PTHR44167">
    <property type="entry name" value="OVARIAN-SPECIFIC SERINE/THREONINE-PROTEIN KINASE LOK-RELATED"/>
    <property type="match status" value="1"/>
</dbReference>
<dbReference type="GO" id="GO:0005524">
    <property type="term" value="F:ATP binding"/>
    <property type="evidence" value="ECO:0007669"/>
    <property type="project" value="InterPro"/>
</dbReference>
<dbReference type="OMA" id="NLENPCI"/>
<evidence type="ECO:0000259" key="1">
    <source>
        <dbReference type="PROSITE" id="PS50011"/>
    </source>
</evidence>
<dbReference type="Proteomes" id="UP000688137">
    <property type="component" value="Unassembled WGS sequence"/>
</dbReference>
<organism evidence="2 3">
    <name type="scientific">Paramecium primaurelia</name>
    <dbReference type="NCBI Taxonomy" id="5886"/>
    <lineage>
        <taxon>Eukaryota</taxon>
        <taxon>Sar</taxon>
        <taxon>Alveolata</taxon>
        <taxon>Ciliophora</taxon>
        <taxon>Intramacronucleata</taxon>
        <taxon>Oligohymenophorea</taxon>
        <taxon>Peniculida</taxon>
        <taxon>Parameciidae</taxon>
        <taxon>Paramecium</taxon>
    </lineage>
</organism>
<keyword evidence="3" id="KW-1185">Reference proteome</keyword>
<evidence type="ECO:0000313" key="2">
    <source>
        <dbReference type="EMBL" id="CAD8049335.1"/>
    </source>
</evidence>
<evidence type="ECO:0000313" key="3">
    <source>
        <dbReference type="Proteomes" id="UP000688137"/>
    </source>
</evidence>
<feature type="domain" description="Protein kinase" evidence="1">
    <location>
        <begin position="140"/>
        <end position="404"/>
    </location>
</feature>
<dbReference type="Pfam" id="PF00069">
    <property type="entry name" value="Pkinase"/>
    <property type="match status" value="1"/>
</dbReference>
<comment type="caution">
    <text evidence="2">The sequence shown here is derived from an EMBL/GenBank/DDBJ whole genome shotgun (WGS) entry which is preliminary data.</text>
</comment>
<sequence>MKRFLKLNLDINKKISYEQSHRKCFFQRDYVRMEWMRQKLPKSQSEFDIVQQVIMQNKKNVKKTYIIMMHENIMMRQKKDGSLCWIDYENSILDFINDPQFGEGIKLTKCFDEIEIYGELDKMLPIFKKYTIQLEFTQQYHFLKKINSFDKTEVFRIRSKTDRNDYQCKIFYKKALNLTMEKQIEKELYILRRINDEYIQKYFETFENQEQIIIVEELIIGGNFDSYLQKWPLLSEEKASKFFFKLFKSLAYLHSKGIMHRDLKPENIGLRLNGNLENPCICFFGLADIVSLENESDEEDETPKYLFQRCGTPGFVAPEILKNQEYDCKVDIYSLGIMMYYSLTGKKPFDSEDYQQLLEKNEEGYVDISILKLSKEGLMLIEKILKPEPDERITAQAALNHIWFKTEKLSKLMEFKAHNNIKKIQLKSPQHRKSMQNSPKLLPIVLSKQSMDQTCGSPVQHQFSNPHRNSTNHHNHSIFRITTLNGSFSPKEVQSFSQSLYNNTQKVRPSGISPSFFAKTQRPSQSISILMPNIFPKKLEYK</sequence>
<dbReference type="AlphaFoldDB" id="A0A8S1K6A3"/>
<dbReference type="GO" id="GO:0044773">
    <property type="term" value="P:mitotic DNA damage checkpoint signaling"/>
    <property type="evidence" value="ECO:0007669"/>
    <property type="project" value="TreeGrafter"/>
</dbReference>
<name>A0A8S1K6A3_PARPR</name>
<protein>
    <recommendedName>
        <fullName evidence="1">Protein kinase domain-containing protein</fullName>
    </recommendedName>
</protein>
<reference evidence="2" key="1">
    <citation type="submission" date="2021-01" db="EMBL/GenBank/DDBJ databases">
        <authorList>
            <consortium name="Genoscope - CEA"/>
            <person name="William W."/>
        </authorList>
    </citation>
    <scope>NUCLEOTIDE SEQUENCE</scope>
</reference>